<comment type="function">
    <text evidence="4">Removes the pyruvyl group from chorismate, with concomitant aromatization of the ring, to provide 4-hydroxybenzoate (4HB) for the ubiquinone pathway.</text>
</comment>
<dbReference type="Pfam" id="PF04345">
    <property type="entry name" value="Chor_lyase"/>
    <property type="match status" value="1"/>
</dbReference>
<dbReference type="GeneID" id="90761925"/>
<reference evidence="5 6" key="1">
    <citation type="submission" date="2019-04" db="EMBL/GenBank/DDBJ databases">
        <title>Whole Genome Sequencing of Pectobacterium punjabense SS95.</title>
        <authorList>
            <person name="Sarfraz S."/>
            <person name="Oulghazi S."/>
            <person name="Roques C."/>
            <person name="Vandecasteele C."/>
            <person name="Faure D."/>
        </authorList>
    </citation>
    <scope>NUCLEOTIDE SEQUENCE [LARGE SCALE GENOMIC DNA]</scope>
    <source>
        <strain evidence="5 6">SS95</strain>
    </source>
</reference>
<dbReference type="EMBL" id="CP038498">
    <property type="protein sequence ID" value="QJA18991.1"/>
    <property type="molecule type" value="Genomic_DNA"/>
</dbReference>
<protein>
    <recommendedName>
        <fullName evidence="4">Chorismate pyruvate-lyase</fullName>
        <shortName evidence="4">CL</shortName>
        <shortName evidence="4">CPL</shortName>
        <ecNumber evidence="4">4.1.3.40</ecNumber>
    </recommendedName>
</protein>
<keyword evidence="6" id="KW-1185">Reference proteome</keyword>
<comment type="subunit">
    <text evidence="4">Monomer.</text>
</comment>
<comment type="similarity">
    <text evidence="4">Belongs to the UbiC family.</text>
</comment>
<dbReference type="SUPFAM" id="SSF64288">
    <property type="entry name" value="Chorismate lyase-like"/>
    <property type="match status" value="1"/>
</dbReference>
<evidence type="ECO:0000313" key="5">
    <source>
        <dbReference type="EMBL" id="QJA18991.1"/>
    </source>
</evidence>
<accession>A0ABX6KY66</accession>
<comment type="pathway">
    <text evidence="4">Cofactor biosynthesis; ubiquinone biosynthesis.</text>
</comment>
<feature type="binding site" evidence="4">
    <location>
        <position position="78"/>
    </location>
    <ligand>
        <name>substrate</name>
    </ligand>
</feature>
<evidence type="ECO:0000256" key="2">
    <source>
        <dbReference type="ARBA" id="ARBA00022688"/>
    </source>
</evidence>
<proteinExistence type="inferred from homology"/>
<evidence type="ECO:0000256" key="4">
    <source>
        <dbReference type="HAMAP-Rule" id="MF_01632"/>
    </source>
</evidence>
<dbReference type="PANTHER" id="PTHR38683">
    <property type="entry name" value="CHORISMATE PYRUVATE-LYASE"/>
    <property type="match status" value="1"/>
</dbReference>
<keyword evidence="3 4" id="KW-0456">Lyase</keyword>
<comment type="catalytic activity">
    <reaction evidence="4">
        <text>chorismate = 4-hydroxybenzoate + pyruvate</text>
        <dbReference type="Rhea" id="RHEA:16505"/>
        <dbReference type="ChEBI" id="CHEBI:15361"/>
        <dbReference type="ChEBI" id="CHEBI:17879"/>
        <dbReference type="ChEBI" id="CHEBI:29748"/>
        <dbReference type="EC" id="4.1.3.40"/>
    </reaction>
</comment>
<evidence type="ECO:0000313" key="6">
    <source>
        <dbReference type="Proteomes" id="UP000502681"/>
    </source>
</evidence>
<comment type="subcellular location">
    <subcellularLocation>
        <location evidence="4">Cytoplasm</location>
    </subcellularLocation>
</comment>
<dbReference type="RefSeq" id="WP_107170157.1">
    <property type="nucleotide sequence ID" value="NZ_CP038498.1"/>
</dbReference>
<name>A0ABX6KY66_9GAMM</name>
<dbReference type="GO" id="GO:0008813">
    <property type="term" value="F:chorismate lyase activity"/>
    <property type="evidence" value="ECO:0007669"/>
    <property type="project" value="UniProtKB-EC"/>
</dbReference>
<feature type="binding site" evidence="4">
    <location>
        <position position="157"/>
    </location>
    <ligand>
        <name>substrate</name>
    </ligand>
</feature>
<keyword evidence="1 4" id="KW-0963">Cytoplasm</keyword>
<dbReference type="PANTHER" id="PTHR38683:SF1">
    <property type="entry name" value="CHORISMATE PYRUVATE-LYASE"/>
    <property type="match status" value="1"/>
</dbReference>
<dbReference type="Proteomes" id="UP000502681">
    <property type="component" value="Chromosome"/>
</dbReference>
<evidence type="ECO:0000256" key="1">
    <source>
        <dbReference type="ARBA" id="ARBA00022490"/>
    </source>
</evidence>
<evidence type="ECO:0000256" key="3">
    <source>
        <dbReference type="ARBA" id="ARBA00023239"/>
    </source>
</evidence>
<feature type="binding site" evidence="4">
    <location>
        <position position="116"/>
    </location>
    <ligand>
        <name>substrate</name>
    </ligand>
</feature>
<dbReference type="Gene3D" id="3.40.1410.10">
    <property type="entry name" value="Chorismate lyase-like"/>
    <property type="match status" value="1"/>
</dbReference>
<keyword evidence="2 4" id="KW-0831">Ubiquinone biosynthesis</keyword>
<dbReference type="HAMAP" id="MF_01632">
    <property type="entry name" value="UbiC"/>
    <property type="match status" value="1"/>
</dbReference>
<sequence>MSDDASTLLRTISWFTEPPSVLPEHIGDWLMETSSMTQRLEKYCAQLRVTLCREGFITPQVLGEERDQLPLDERYWLREVVLYGDDRPWLFGRTIVPQQTLDGSGSALTKIGNQPLGRYLFEQKSLTRDYIHTGCCEGLWARRSRLCLSGYPLLLTELFLPESPVYYTPGDEGWQVI</sequence>
<feature type="binding site" evidence="4">
    <location>
        <position position="36"/>
    </location>
    <ligand>
        <name>substrate</name>
    </ligand>
</feature>
<dbReference type="NCBIfam" id="NF008656">
    <property type="entry name" value="PRK11655.1"/>
    <property type="match status" value="1"/>
</dbReference>
<dbReference type="InterPro" id="IPR028978">
    <property type="entry name" value="Chorismate_lyase_/UTRA_dom_sf"/>
</dbReference>
<keyword evidence="4" id="KW-0670">Pyruvate</keyword>
<dbReference type="InterPro" id="IPR007440">
    <property type="entry name" value="Chorismate--pyruvate_lyase"/>
</dbReference>
<gene>
    <name evidence="4 5" type="primary">ubiC</name>
    <name evidence="5" type="ORF">E2566_03095</name>
</gene>
<organism evidence="5 6">
    <name type="scientific">Pectobacterium punjabense</name>
    <dbReference type="NCBI Taxonomy" id="2108399"/>
    <lineage>
        <taxon>Bacteria</taxon>
        <taxon>Pseudomonadati</taxon>
        <taxon>Pseudomonadota</taxon>
        <taxon>Gammaproteobacteria</taxon>
        <taxon>Enterobacterales</taxon>
        <taxon>Pectobacteriaceae</taxon>
        <taxon>Pectobacterium</taxon>
    </lineage>
</organism>
<dbReference type="EC" id="4.1.3.40" evidence="4"/>